<organism evidence="3 4">
    <name type="scientific">Candidatus Reconcilbacillus cellulovorans</name>
    <dbReference type="NCBI Taxonomy" id="1906605"/>
    <lineage>
        <taxon>Bacteria</taxon>
        <taxon>Bacillati</taxon>
        <taxon>Bacillota</taxon>
        <taxon>Bacilli</taxon>
        <taxon>Bacillales</taxon>
        <taxon>Paenibacillaceae</taxon>
        <taxon>Candidatus Reconcilbacillus</taxon>
    </lineage>
</organism>
<dbReference type="PANTHER" id="PTHR31956">
    <property type="entry name" value="NON-SPECIFIC PHOSPHOLIPASE C4-RELATED"/>
    <property type="match status" value="1"/>
</dbReference>
<dbReference type="Proteomes" id="UP000243688">
    <property type="component" value="Unassembled WGS sequence"/>
</dbReference>
<dbReference type="AlphaFoldDB" id="A0A2A6E0J3"/>
<evidence type="ECO:0000313" key="4">
    <source>
        <dbReference type="Proteomes" id="UP000243688"/>
    </source>
</evidence>
<sequence>MILLLFLFGCSSSYPNPVPAASGRVSAPSSGRAADGPTTTDKPEPSSPPDVRVDHLVVVVEENHSYEQIVDTNDAPYLRSLIRRGALFTDAHGVTHPSQPNYLALFSGSTQGVKDDSCRKKPFEAPNLASELIAANLTFAGYSEDLPKVGYTGCAFQGYARKHNPWAQFANVPAEMNRPLSDFPSDFSKLPTVSFVIPNLRNDMHDGSVRRADTWLKEHLDSYVSWAESHRGLLAVVWDEDDFSKENHIPVILVGPMIKPGKYDQKINHYNILRMIEDIFHLPLLGESAKADPIVSIWK</sequence>
<dbReference type="InterPro" id="IPR007312">
    <property type="entry name" value="Phosphoesterase"/>
</dbReference>
<dbReference type="InterPro" id="IPR017850">
    <property type="entry name" value="Alkaline_phosphatase_core_sf"/>
</dbReference>
<name>A0A2A6E0J3_9BACL</name>
<comment type="caution">
    <text evidence="3">The sequence shown here is derived from an EMBL/GenBank/DDBJ whole genome shotgun (WGS) entry which is preliminary data.</text>
</comment>
<proteinExistence type="predicted"/>
<evidence type="ECO:0000256" key="2">
    <source>
        <dbReference type="SAM" id="MobiDB-lite"/>
    </source>
</evidence>
<reference evidence="3 4" key="1">
    <citation type="submission" date="2016-12" db="EMBL/GenBank/DDBJ databases">
        <title>Candidatus Reconcilibacillus cellulovorans genome.</title>
        <authorList>
            <person name="Kolinko S."/>
            <person name="Wu Y.-W."/>
            <person name="Tachea F."/>
            <person name="Denzel E."/>
            <person name="Hiras J."/>
            <person name="Baecker N."/>
            <person name="Chan L.J."/>
            <person name="Eichorst S.A."/>
            <person name="Frey D."/>
            <person name="Adams P.D."/>
            <person name="Pray T."/>
            <person name="Tanjore D."/>
            <person name="Petzold C.J."/>
            <person name="Gladden J.M."/>
            <person name="Simmons B.A."/>
            <person name="Singer S.W."/>
        </authorList>
    </citation>
    <scope>NUCLEOTIDE SEQUENCE [LARGE SCALE GENOMIC DNA]</scope>
    <source>
        <strain evidence="3">JTherm</strain>
    </source>
</reference>
<dbReference type="Gene3D" id="3.40.720.10">
    <property type="entry name" value="Alkaline Phosphatase, subunit A"/>
    <property type="match status" value="1"/>
</dbReference>
<evidence type="ECO:0000313" key="3">
    <source>
        <dbReference type="EMBL" id="PDO10513.1"/>
    </source>
</evidence>
<protein>
    <submittedName>
        <fullName evidence="3">Acid phosphatase</fullName>
    </submittedName>
</protein>
<gene>
    <name evidence="3" type="ORF">BLM47_06920</name>
</gene>
<dbReference type="SUPFAM" id="SSF53649">
    <property type="entry name" value="Alkaline phosphatase-like"/>
    <property type="match status" value="1"/>
</dbReference>
<dbReference type="GO" id="GO:0042578">
    <property type="term" value="F:phosphoric ester hydrolase activity"/>
    <property type="evidence" value="ECO:0007669"/>
    <property type="project" value="UniProtKB-ARBA"/>
</dbReference>
<keyword evidence="1" id="KW-0378">Hydrolase</keyword>
<dbReference type="EMBL" id="MOXJ01000014">
    <property type="protein sequence ID" value="PDO10513.1"/>
    <property type="molecule type" value="Genomic_DNA"/>
</dbReference>
<dbReference type="Pfam" id="PF04185">
    <property type="entry name" value="Phosphoesterase"/>
    <property type="match status" value="1"/>
</dbReference>
<dbReference type="PANTHER" id="PTHR31956:SF1">
    <property type="entry name" value="NON-SPECIFIC PHOSPHOLIPASE C1"/>
    <property type="match status" value="1"/>
</dbReference>
<accession>A0A2A6E0J3</accession>
<evidence type="ECO:0000256" key="1">
    <source>
        <dbReference type="ARBA" id="ARBA00022801"/>
    </source>
</evidence>
<feature type="region of interest" description="Disordered" evidence="2">
    <location>
        <begin position="20"/>
        <end position="50"/>
    </location>
</feature>